<dbReference type="EMBL" id="RCCJ01000001">
    <property type="protein sequence ID" value="RLJ70932.1"/>
    <property type="molecule type" value="Genomic_DNA"/>
</dbReference>
<accession>A0A497XUV7</accession>
<dbReference type="Pfam" id="PF02616">
    <property type="entry name" value="SMC_ScpA"/>
    <property type="match status" value="1"/>
</dbReference>
<dbReference type="Gene3D" id="1.10.10.580">
    <property type="entry name" value="Structural maintenance of chromosome 1. Chain E"/>
    <property type="match status" value="1"/>
</dbReference>
<evidence type="ECO:0000313" key="2">
    <source>
        <dbReference type="EMBL" id="RLJ70932.1"/>
    </source>
</evidence>
<proteinExistence type="predicted"/>
<gene>
    <name evidence="2" type="ORF">BCF55_1220</name>
</gene>
<dbReference type="Proteomes" id="UP000267841">
    <property type="component" value="Unassembled WGS sequence"/>
</dbReference>
<dbReference type="OrthoDB" id="13189at2"/>
<dbReference type="RefSeq" id="WP_121011472.1">
    <property type="nucleotide sequence ID" value="NZ_RCCJ01000001.1"/>
</dbReference>
<sequence length="205" mass="24286">MGSLVFEEDHPFALVVPLIEEGKLDPWKVDIVELANLYIEELRKRETLDLRVPARAVVAASFLLRKKVEVIFPKPERKPRERKDYTLEEIVEMFEEESKEVEENLADNLEKVRKAFKKSSKNGGGKRKRGRIIPLHISRFEDVLKDMWEFFSNMDVGKRIEFFTFLDRVNFVPQFMALMYLYYEGKVELYQEEPYGDIMVEVREA</sequence>
<dbReference type="AlphaFoldDB" id="A0A497XUV7"/>
<dbReference type="Gene3D" id="6.10.250.2410">
    <property type="match status" value="1"/>
</dbReference>
<evidence type="ECO:0000313" key="3">
    <source>
        <dbReference type="Proteomes" id="UP000267841"/>
    </source>
</evidence>
<keyword evidence="3" id="KW-1185">Reference proteome</keyword>
<reference evidence="2 3" key="1">
    <citation type="submission" date="2018-10" db="EMBL/GenBank/DDBJ databases">
        <title>Genomic Encyclopedia of Archaeal and Bacterial Type Strains, Phase II (KMG-II): from individual species to whole genera.</title>
        <authorList>
            <person name="Goeker M."/>
        </authorList>
    </citation>
    <scope>NUCLEOTIDE SEQUENCE [LARGE SCALE GENOMIC DNA]</scope>
    <source>
        <strain evidence="2 3">DSM 16510</strain>
    </source>
</reference>
<name>A0A497XUV7_9AQUI</name>
<evidence type="ECO:0000256" key="1">
    <source>
        <dbReference type="ARBA" id="ARBA00044777"/>
    </source>
</evidence>
<dbReference type="InterPro" id="IPR023093">
    <property type="entry name" value="ScpA-like_C"/>
</dbReference>
<dbReference type="InterPro" id="IPR003768">
    <property type="entry name" value="ScpA"/>
</dbReference>
<protein>
    <recommendedName>
        <fullName evidence="1">Segregation and condensation protein A</fullName>
    </recommendedName>
</protein>
<organism evidence="2 3">
    <name type="scientific">Hydrogenivirga caldilitoris</name>
    <dbReference type="NCBI Taxonomy" id="246264"/>
    <lineage>
        <taxon>Bacteria</taxon>
        <taxon>Pseudomonadati</taxon>
        <taxon>Aquificota</taxon>
        <taxon>Aquificia</taxon>
        <taxon>Aquificales</taxon>
        <taxon>Aquificaceae</taxon>
        <taxon>Hydrogenivirga</taxon>
    </lineage>
</organism>
<dbReference type="PANTHER" id="PTHR33969:SF2">
    <property type="entry name" value="SEGREGATION AND CONDENSATION PROTEIN A"/>
    <property type="match status" value="1"/>
</dbReference>
<dbReference type="PANTHER" id="PTHR33969">
    <property type="entry name" value="SEGREGATION AND CONDENSATION PROTEIN A"/>
    <property type="match status" value="1"/>
</dbReference>
<comment type="caution">
    <text evidence="2">The sequence shown here is derived from an EMBL/GenBank/DDBJ whole genome shotgun (WGS) entry which is preliminary data.</text>
</comment>